<dbReference type="Proteomes" id="UP000646244">
    <property type="component" value="Unassembled WGS sequence"/>
</dbReference>
<reference evidence="2" key="1">
    <citation type="journal article" date="2014" name="Int. J. Syst. Evol. Microbiol.">
        <title>Complete genome sequence of Corynebacterium casei LMG S-19264T (=DSM 44701T), isolated from a smear-ripened cheese.</title>
        <authorList>
            <consortium name="US DOE Joint Genome Institute (JGI-PGF)"/>
            <person name="Walter F."/>
            <person name="Albersmeier A."/>
            <person name="Kalinowski J."/>
            <person name="Ruckert C."/>
        </authorList>
    </citation>
    <scope>NUCLEOTIDE SEQUENCE</scope>
    <source>
        <strain evidence="2">JCM 4633</strain>
    </source>
</reference>
<dbReference type="EMBL" id="BMVB01000003">
    <property type="protein sequence ID" value="GHC40635.1"/>
    <property type="molecule type" value="Genomic_DNA"/>
</dbReference>
<name>A0A918TB29_STRCJ</name>
<evidence type="ECO:0000313" key="3">
    <source>
        <dbReference type="Proteomes" id="UP000646244"/>
    </source>
</evidence>
<proteinExistence type="predicted"/>
<feature type="signal peptide" evidence="1">
    <location>
        <begin position="1"/>
        <end position="35"/>
    </location>
</feature>
<gene>
    <name evidence="2" type="ORF">GCM10010507_13600</name>
</gene>
<protein>
    <submittedName>
        <fullName evidence="2">Uncharacterized protein</fullName>
    </submittedName>
</protein>
<evidence type="ECO:0000256" key="1">
    <source>
        <dbReference type="SAM" id="SignalP"/>
    </source>
</evidence>
<sequence>MPLPALPPLRLLARRIVPAVLAAHAVLAAVAPASAAQTTTGCTPAACGSVIVAPLSQAPPDKGPCTSPEPVVCMIRSETPKERRVSREQRIRYHGLLEDMERKACRMRARGRSEEDIARTLVQMRNDAKDIVRAGMTPQQVAELEARNQAKYGNPLGPTADQLYAKYGSWEEVSAAATRTSEAVDHELGLEFRHCSCDALRAA</sequence>
<organism evidence="2 3">
    <name type="scientific">Streptomyces cinnamoneus</name>
    <name type="common">Streptoverticillium cinnamoneum</name>
    <dbReference type="NCBI Taxonomy" id="53446"/>
    <lineage>
        <taxon>Bacteria</taxon>
        <taxon>Bacillati</taxon>
        <taxon>Actinomycetota</taxon>
        <taxon>Actinomycetes</taxon>
        <taxon>Kitasatosporales</taxon>
        <taxon>Streptomycetaceae</taxon>
        <taxon>Streptomyces</taxon>
        <taxon>Streptomyces cinnamoneus group</taxon>
    </lineage>
</organism>
<dbReference type="AlphaFoldDB" id="A0A918TB29"/>
<accession>A0A918TB29</accession>
<evidence type="ECO:0000313" key="2">
    <source>
        <dbReference type="EMBL" id="GHC40635.1"/>
    </source>
</evidence>
<comment type="caution">
    <text evidence="2">The sequence shown here is derived from an EMBL/GenBank/DDBJ whole genome shotgun (WGS) entry which is preliminary data.</text>
</comment>
<feature type="chain" id="PRO_5037456650" evidence="1">
    <location>
        <begin position="36"/>
        <end position="203"/>
    </location>
</feature>
<dbReference type="RefSeq" id="WP_190108712.1">
    <property type="nucleotide sequence ID" value="NZ_BMVB01000003.1"/>
</dbReference>
<reference evidence="2" key="2">
    <citation type="submission" date="2020-09" db="EMBL/GenBank/DDBJ databases">
        <authorList>
            <person name="Sun Q."/>
            <person name="Ohkuma M."/>
        </authorList>
    </citation>
    <scope>NUCLEOTIDE SEQUENCE</scope>
    <source>
        <strain evidence="2">JCM 4633</strain>
    </source>
</reference>
<keyword evidence="1" id="KW-0732">Signal</keyword>